<dbReference type="InterPro" id="IPR002549">
    <property type="entry name" value="AI-2E-like"/>
</dbReference>
<feature type="transmembrane region" description="Helical" evidence="6">
    <location>
        <begin position="162"/>
        <end position="180"/>
    </location>
</feature>
<comment type="similarity">
    <text evidence="2">Belongs to the autoinducer-2 exporter (AI-2E) (TC 2.A.86) family.</text>
</comment>
<evidence type="ECO:0000256" key="6">
    <source>
        <dbReference type="SAM" id="Phobius"/>
    </source>
</evidence>
<feature type="transmembrane region" description="Helical" evidence="6">
    <location>
        <begin position="208"/>
        <end position="236"/>
    </location>
</feature>
<dbReference type="PANTHER" id="PTHR21716">
    <property type="entry name" value="TRANSMEMBRANE PROTEIN"/>
    <property type="match status" value="1"/>
</dbReference>
<gene>
    <name evidence="7" type="primary">ytvI</name>
    <name evidence="7" type="ORF">JFL43_11330</name>
</gene>
<feature type="transmembrane region" description="Helical" evidence="6">
    <location>
        <begin position="14"/>
        <end position="42"/>
    </location>
</feature>
<keyword evidence="4 6" id="KW-1133">Transmembrane helix</keyword>
<evidence type="ECO:0000256" key="4">
    <source>
        <dbReference type="ARBA" id="ARBA00022989"/>
    </source>
</evidence>
<protein>
    <submittedName>
        <fullName evidence="7">Sporulation integral membrane protein YtvI</fullName>
    </submittedName>
</protein>
<name>A0ABS1H7Q4_9BACL</name>
<dbReference type="EMBL" id="JAEOAH010000013">
    <property type="protein sequence ID" value="MBK3495431.1"/>
    <property type="molecule type" value="Genomic_DNA"/>
</dbReference>
<keyword evidence="5 6" id="KW-0472">Membrane</keyword>
<keyword evidence="3 6" id="KW-0812">Transmembrane</keyword>
<evidence type="ECO:0000256" key="3">
    <source>
        <dbReference type="ARBA" id="ARBA00022692"/>
    </source>
</evidence>
<feature type="transmembrane region" description="Helical" evidence="6">
    <location>
        <begin position="62"/>
        <end position="81"/>
    </location>
</feature>
<feature type="transmembrane region" description="Helical" evidence="6">
    <location>
        <begin position="275"/>
        <end position="295"/>
    </location>
</feature>
<dbReference type="PANTHER" id="PTHR21716:SF68">
    <property type="entry name" value="TRANSPORT PROTEIN YTVI-RELATED"/>
    <property type="match status" value="1"/>
</dbReference>
<organism evidence="7 8">
    <name type="scientific">Viridibacillus soli</name>
    <dbReference type="NCBI Taxonomy" id="2798301"/>
    <lineage>
        <taxon>Bacteria</taxon>
        <taxon>Bacillati</taxon>
        <taxon>Bacillota</taxon>
        <taxon>Bacilli</taxon>
        <taxon>Bacillales</taxon>
        <taxon>Caryophanaceae</taxon>
        <taxon>Viridibacillus</taxon>
    </lineage>
</organism>
<feature type="transmembrane region" description="Helical" evidence="6">
    <location>
        <begin position="242"/>
        <end position="268"/>
    </location>
</feature>
<keyword evidence="8" id="KW-1185">Reference proteome</keyword>
<dbReference type="Proteomes" id="UP000618943">
    <property type="component" value="Unassembled WGS sequence"/>
</dbReference>
<evidence type="ECO:0000256" key="1">
    <source>
        <dbReference type="ARBA" id="ARBA00004141"/>
    </source>
</evidence>
<dbReference type="NCBIfam" id="TIGR02872">
    <property type="entry name" value="spore_ytvI"/>
    <property type="match status" value="1"/>
</dbReference>
<sequence>MAKSNFFTVLKKGLLTIIVLLLLYILIPASIPILLALLTALLLEPTIQFLQRKWIKSRRLSVVIIFSLFLILLSSILYFVITNVFTQVTHFSARAPELFDQLTASWINLQTRLAKITYDFPIEIITEIQLGINRLLERLQSSFIEFFNYERLKMLVSKLPQFLLNLFVYIFALFLLMLELPQLKKRFAIYISKNKAEKWKVLIQKLHIVLFGYIKAELIVSLIILVVTFCSLLFIIPKYAFIMALVIWFVDLLPILGSIIILAPWALYAMLTGQMALGVKLGILAIVLIILRQILETKVMSAQIGLPPLATLISIYVGLQLFGFFGFFIGPLIVMVFVTAKEAGLLSRFIK</sequence>
<comment type="subcellular location">
    <subcellularLocation>
        <location evidence="1">Membrane</location>
        <topology evidence="1">Multi-pass membrane protein</topology>
    </subcellularLocation>
</comment>
<evidence type="ECO:0000313" key="7">
    <source>
        <dbReference type="EMBL" id="MBK3495431.1"/>
    </source>
</evidence>
<reference evidence="7 8" key="1">
    <citation type="submission" date="2020-12" db="EMBL/GenBank/DDBJ databases">
        <title>YIM B01967 draft genome.</title>
        <authorList>
            <person name="Yan X."/>
        </authorList>
    </citation>
    <scope>NUCLEOTIDE SEQUENCE [LARGE SCALE GENOMIC DNA]</scope>
    <source>
        <strain evidence="7 8">YIM B01967</strain>
    </source>
</reference>
<dbReference type="Pfam" id="PF01594">
    <property type="entry name" value="AI-2E_transport"/>
    <property type="match status" value="1"/>
</dbReference>
<evidence type="ECO:0000256" key="2">
    <source>
        <dbReference type="ARBA" id="ARBA00009773"/>
    </source>
</evidence>
<accession>A0ABS1H7Q4</accession>
<dbReference type="RefSeq" id="WP_200749131.1">
    <property type="nucleotide sequence ID" value="NZ_JAEOAH010000013.1"/>
</dbReference>
<proteinExistence type="inferred from homology"/>
<evidence type="ECO:0000256" key="5">
    <source>
        <dbReference type="ARBA" id="ARBA00023136"/>
    </source>
</evidence>
<evidence type="ECO:0000313" key="8">
    <source>
        <dbReference type="Proteomes" id="UP000618943"/>
    </source>
</evidence>
<feature type="transmembrane region" description="Helical" evidence="6">
    <location>
        <begin position="315"/>
        <end position="338"/>
    </location>
</feature>
<dbReference type="InterPro" id="IPR014227">
    <property type="entry name" value="YtvI-like"/>
</dbReference>
<comment type="caution">
    <text evidence="7">The sequence shown here is derived from an EMBL/GenBank/DDBJ whole genome shotgun (WGS) entry which is preliminary data.</text>
</comment>